<organism evidence="1 2">
    <name type="scientific">Microcoleus asticus IPMA8</name>
    <dbReference type="NCBI Taxonomy" id="2563858"/>
    <lineage>
        <taxon>Bacteria</taxon>
        <taxon>Bacillati</taxon>
        <taxon>Cyanobacteriota</taxon>
        <taxon>Cyanophyceae</taxon>
        <taxon>Oscillatoriophycideae</taxon>
        <taxon>Oscillatoriales</taxon>
        <taxon>Microcoleaceae</taxon>
        <taxon>Microcoleus</taxon>
        <taxon>Microcoleus asticus</taxon>
    </lineage>
</organism>
<proteinExistence type="predicted"/>
<evidence type="ECO:0000313" key="2">
    <source>
        <dbReference type="Proteomes" id="UP000702425"/>
    </source>
</evidence>
<accession>A0ABX2D222</accession>
<name>A0ABX2D222_9CYAN</name>
<dbReference type="Proteomes" id="UP000702425">
    <property type="component" value="Unassembled WGS sequence"/>
</dbReference>
<comment type="caution">
    <text evidence="1">The sequence shown here is derived from an EMBL/GenBank/DDBJ whole genome shotgun (WGS) entry which is preliminary data.</text>
</comment>
<gene>
    <name evidence="1" type="ORF">E5S67_04371</name>
</gene>
<dbReference type="EMBL" id="SRRZ01000090">
    <property type="protein sequence ID" value="NQE36606.1"/>
    <property type="molecule type" value="Genomic_DNA"/>
</dbReference>
<keyword evidence="2" id="KW-1185">Reference proteome</keyword>
<protein>
    <submittedName>
        <fullName evidence="1">Uncharacterized protein</fullName>
    </submittedName>
</protein>
<sequence length="76" mass="8259">MLFLYLIYLINPRLGFGIGGYSGILFADWYNYSGFTYIAISQALVGERKLVFGIEKSTGSIEAAVPFGLPAVGSGW</sequence>
<evidence type="ECO:0000313" key="1">
    <source>
        <dbReference type="EMBL" id="NQE36606.1"/>
    </source>
</evidence>
<reference evidence="1 2" key="1">
    <citation type="journal article" date="2020" name="Sci. Rep.">
        <title>A novel cyanobacterial geosmin producer, revising GeoA distribution and dispersion patterns in Bacteria.</title>
        <authorList>
            <person name="Churro C."/>
            <person name="Semedo-Aguiar A.P."/>
            <person name="Silva A.D."/>
            <person name="Pereira-Leal J.B."/>
            <person name="Leite R.B."/>
        </authorList>
    </citation>
    <scope>NUCLEOTIDE SEQUENCE [LARGE SCALE GENOMIC DNA]</scope>
    <source>
        <strain evidence="1 2">IPMA8</strain>
    </source>
</reference>